<dbReference type="EMBL" id="HBJA01065232">
    <property type="protein sequence ID" value="CAE0811860.1"/>
    <property type="molecule type" value="Transcribed_RNA"/>
</dbReference>
<dbReference type="AlphaFoldDB" id="A0A7S4FSV2"/>
<reference evidence="1" key="1">
    <citation type="submission" date="2021-01" db="EMBL/GenBank/DDBJ databases">
        <authorList>
            <person name="Corre E."/>
            <person name="Pelletier E."/>
            <person name="Niang G."/>
            <person name="Scheremetjew M."/>
            <person name="Finn R."/>
            <person name="Kale V."/>
            <person name="Holt S."/>
            <person name="Cochrane G."/>
            <person name="Meng A."/>
            <person name="Brown T."/>
            <person name="Cohen L."/>
        </authorList>
    </citation>
    <scope>NUCLEOTIDE SEQUENCE</scope>
    <source>
        <strain evidence="1">CCMP1594</strain>
    </source>
</reference>
<gene>
    <name evidence="1" type="ORF">EGYM00163_LOCUS23010</name>
</gene>
<organism evidence="1">
    <name type="scientific">Eutreptiella gymnastica</name>
    <dbReference type="NCBI Taxonomy" id="73025"/>
    <lineage>
        <taxon>Eukaryota</taxon>
        <taxon>Discoba</taxon>
        <taxon>Euglenozoa</taxon>
        <taxon>Euglenida</taxon>
        <taxon>Spirocuta</taxon>
        <taxon>Euglenophyceae</taxon>
        <taxon>Eutreptiales</taxon>
        <taxon>Eutreptiaceae</taxon>
        <taxon>Eutreptiella</taxon>
    </lineage>
</organism>
<evidence type="ECO:0000313" key="1">
    <source>
        <dbReference type="EMBL" id="CAE0811860.1"/>
    </source>
</evidence>
<name>A0A7S4FSV2_9EUGL</name>
<sequence>MDPEAANRFTGNRFNGTAYIDSIDVKPQLRDLIALIDLLGNVLGHGYGKTVLIDILVGRSGRKVKDIMTQAPEAAGYAAKGNRKSLEWQSMVEQFIQVNVP</sequence>
<accession>A0A7S4FSV2</accession>
<protein>
    <submittedName>
        <fullName evidence="1">Uncharacterized protein</fullName>
    </submittedName>
</protein>
<proteinExistence type="predicted"/>